<dbReference type="Pfam" id="PF01292">
    <property type="entry name" value="Ni_hydr_CYTB"/>
    <property type="match status" value="1"/>
</dbReference>
<comment type="subcellular location">
    <subcellularLocation>
        <location evidence="2">Cell membrane</location>
        <topology evidence="2">Multi-pass membrane protein</topology>
    </subcellularLocation>
</comment>
<sequence length="171" mass="18842">MNKKAGYSRPQVLLHWLSALIIVWALASGFYVALGDVSAATKNWIGFINVSVTTLYIPFFMARLYFLFAHGRPLPPGHGVLTGRLASAMHLALYVVVAVVLITGILMMDRPINIFDVVFIVQPPIRPQWAASFQVVHVQACVVLSVLVALHVAAVIKHEVSGERIIKRMSL</sequence>
<evidence type="ECO:0000256" key="12">
    <source>
        <dbReference type="ARBA" id="ARBA00037975"/>
    </source>
</evidence>
<dbReference type="InterPro" id="IPR011577">
    <property type="entry name" value="Cyt_b561_bac/Ni-Hgenase"/>
</dbReference>
<dbReference type="PANTHER" id="PTHR30529:SF1">
    <property type="entry name" value="CYTOCHROME B561 HOMOLOG 2"/>
    <property type="match status" value="1"/>
</dbReference>
<comment type="similarity">
    <text evidence="12">Belongs to the cytochrome b561 family.</text>
</comment>
<accession>A0ABT6QT14</accession>
<protein>
    <submittedName>
        <fullName evidence="15">Cytochrome b/b6 domain-containing protein</fullName>
    </submittedName>
</protein>
<dbReference type="RefSeq" id="WP_259498567.1">
    <property type="nucleotide sequence ID" value="NZ_JARBWL010000002.1"/>
</dbReference>
<evidence type="ECO:0000256" key="8">
    <source>
        <dbReference type="ARBA" id="ARBA00022982"/>
    </source>
</evidence>
<evidence type="ECO:0000256" key="11">
    <source>
        <dbReference type="ARBA" id="ARBA00023136"/>
    </source>
</evidence>
<dbReference type="EMBL" id="JARBWL010000002">
    <property type="protein sequence ID" value="MDI2593342.1"/>
    <property type="molecule type" value="Genomic_DNA"/>
</dbReference>
<reference evidence="15 16" key="1">
    <citation type="submission" date="2023-02" db="EMBL/GenBank/DDBJ databases">
        <title>Pseudomonas chrutzelriedensis sp. nov., a potently antifungal strain isolated from moss.</title>
        <authorList>
            <person name="Schnyder A."/>
            <person name="Kalawong R."/>
            <person name="Eberl L."/>
            <person name="Agnoli K."/>
        </authorList>
    </citation>
    <scope>NUCLEOTIDE SEQUENCE [LARGE SCALE GENOMIC DNA]</scope>
    <source>
        <strain evidence="15 16">681</strain>
    </source>
</reference>
<keyword evidence="11 13" id="KW-0472">Membrane</keyword>
<evidence type="ECO:0000256" key="3">
    <source>
        <dbReference type="ARBA" id="ARBA00022448"/>
    </source>
</evidence>
<evidence type="ECO:0000313" key="15">
    <source>
        <dbReference type="EMBL" id="MDI2593342.1"/>
    </source>
</evidence>
<dbReference type="PANTHER" id="PTHR30529">
    <property type="entry name" value="CYTOCHROME B561"/>
    <property type="match status" value="1"/>
</dbReference>
<evidence type="ECO:0000256" key="13">
    <source>
        <dbReference type="SAM" id="Phobius"/>
    </source>
</evidence>
<dbReference type="SUPFAM" id="SSF81342">
    <property type="entry name" value="Transmembrane di-heme cytochromes"/>
    <property type="match status" value="1"/>
</dbReference>
<dbReference type="InterPro" id="IPR016174">
    <property type="entry name" value="Di-haem_cyt_TM"/>
</dbReference>
<keyword evidence="7" id="KW-0479">Metal-binding</keyword>
<gene>
    <name evidence="15" type="ORF">POF45_18205</name>
</gene>
<keyword evidence="10" id="KW-0408">Iron</keyword>
<keyword evidence="6 13" id="KW-0812">Transmembrane</keyword>
<comment type="cofactor">
    <cofactor evidence="1">
        <name>heme b</name>
        <dbReference type="ChEBI" id="CHEBI:60344"/>
    </cofactor>
</comment>
<keyword evidence="8" id="KW-0249">Electron transport</keyword>
<feature type="transmembrane region" description="Helical" evidence="13">
    <location>
        <begin position="136"/>
        <end position="156"/>
    </location>
</feature>
<name>A0ABT6QT14_9PSED</name>
<evidence type="ECO:0000256" key="6">
    <source>
        <dbReference type="ARBA" id="ARBA00022692"/>
    </source>
</evidence>
<evidence type="ECO:0000256" key="9">
    <source>
        <dbReference type="ARBA" id="ARBA00022989"/>
    </source>
</evidence>
<evidence type="ECO:0000256" key="5">
    <source>
        <dbReference type="ARBA" id="ARBA00022617"/>
    </source>
</evidence>
<feature type="domain" description="Cytochrome b561 bacterial/Ni-hydrogenase" evidence="14">
    <location>
        <begin position="7"/>
        <end position="169"/>
    </location>
</feature>
<evidence type="ECO:0000256" key="2">
    <source>
        <dbReference type="ARBA" id="ARBA00004651"/>
    </source>
</evidence>
<evidence type="ECO:0000256" key="10">
    <source>
        <dbReference type="ARBA" id="ARBA00023004"/>
    </source>
</evidence>
<keyword evidence="4" id="KW-1003">Cell membrane</keyword>
<evidence type="ECO:0000256" key="1">
    <source>
        <dbReference type="ARBA" id="ARBA00001970"/>
    </source>
</evidence>
<keyword evidence="3" id="KW-0813">Transport</keyword>
<proteinExistence type="inferred from homology"/>
<feature type="transmembrane region" description="Helical" evidence="13">
    <location>
        <begin position="44"/>
        <end position="68"/>
    </location>
</feature>
<keyword evidence="16" id="KW-1185">Reference proteome</keyword>
<dbReference type="Proteomes" id="UP001159100">
    <property type="component" value="Unassembled WGS sequence"/>
</dbReference>
<feature type="transmembrane region" description="Helical" evidence="13">
    <location>
        <begin position="88"/>
        <end position="108"/>
    </location>
</feature>
<evidence type="ECO:0000259" key="14">
    <source>
        <dbReference type="Pfam" id="PF01292"/>
    </source>
</evidence>
<dbReference type="InterPro" id="IPR052168">
    <property type="entry name" value="Cytochrome_b561_oxidase"/>
</dbReference>
<keyword evidence="5" id="KW-0349">Heme</keyword>
<organism evidence="15 16">
    <name type="scientific">Pseudomonas fungipugnans</name>
    <dbReference type="NCBI Taxonomy" id="3024217"/>
    <lineage>
        <taxon>Bacteria</taxon>
        <taxon>Pseudomonadati</taxon>
        <taxon>Pseudomonadota</taxon>
        <taxon>Gammaproteobacteria</taxon>
        <taxon>Pseudomonadales</taxon>
        <taxon>Pseudomonadaceae</taxon>
        <taxon>Pseudomonas</taxon>
    </lineage>
</organism>
<evidence type="ECO:0000256" key="7">
    <source>
        <dbReference type="ARBA" id="ARBA00022723"/>
    </source>
</evidence>
<feature type="transmembrane region" description="Helical" evidence="13">
    <location>
        <begin position="12"/>
        <end position="32"/>
    </location>
</feature>
<comment type="caution">
    <text evidence="15">The sequence shown here is derived from an EMBL/GenBank/DDBJ whole genome shotgun (WGS) entry which is preliminary data.</text>
</comment>
<evidence type="ECO:0000313" key="16">
    <source>
        <dbReference type="Proteomes" id="UP001159100"/>
    </source>
</evidence>
<evidence type="ECO:0000256" key="4">
    <source>
        <dbReference type="ARBA" id="ARBA00022475"/>
    </source>
</evidence>
<keyword evidence="9 13" id="KW-1133">Transmembrane helix</keyword>